<organism evidence="12 13">
    <name type="scientific">Maudiozyma exigua</name>
    <name type="common">Yeast</name>
    <name type="synonym">Kazachstania exigua</name>
    <dbReference type="NCBI Taxonomy" id="34358"/>
    <lineage>
        <taxon>Eukaryota</taxon>
        <taxon>Fungi</taxon>
        <taxon>Dikarya</taxon>
        <taxon>Ascomycota</taxon>
        <taxon>Saccharomycotina</taxon>
        <taxon>Saccharomycetes</taxon>
        <taxon>Saccharomycetales</taxon>
        <taxon>Saccharomycetaceae</taxon>
        <taxon>Maudiozyma</taxon>
    </lineage>
</organism>
<dbReference type="CDD" id="cd18322">
    <property type="entry name" value="BTB_POZ_SKP1"/>
    <property type="match status" value="1"/>
</dbReference>
<feature type="region of interest" description="Disordered" evidence="9">
    <location>
        <begin position="352"/>
        <end position="387"/>
    </location>
</feature>
<accession>A0A9P6WA55</accession>
<dbReference type="Pfam" id="PF03931">
    <property type="entry name" value="Skp1_POZ"/>
    <property type="match status" value="1"/>
</dbReference>
<evidence type="ECO:0000256" key="3">
    <source>
        <dbReference type="ARBA" id="ARBA00009993"/>
    </source>
</evidence>
<dbReference type="InterPro" id="IPR036296">
    <property type="entry name" value="SKP1-like_dim_sf"/>
</dbReference>
<evidence type="ECO:0000256" key="8">
    <source>
        <dbReference type="SAM" id="Coils"/>
    </source>
</evidence>
<dbReference type="InterPro" id="IPR001232">
    <property type="entry name" value="SKP1-like"/>
</dbReference>
<feature type="region of interest" description="Disordered" evidence="9">
    <location>
        <begin position="735"/>
        <end position="794"/>
    </location>
</feature>
<comment type="subcellular location">
    <subcellularLocation>
        <location evidence="7">Endomembrane system</location>
        <topology evidence="7">Single-pass membrane protein</topology>
    </subcellularLocation>
    <subcellularLocation>
        <location evidence="1">Endoplasmic reticulum membrane</location>
    </subcellularLocation>
</comment>
<dbReference type="OrthoDB" id="2162691at2759"/>
<dbReference type="SMART" id="SM00568">
    <property type="entry name" value="GRAM"/>
    <property type="match status" value="1"/>
</dbReference>
<dbReference type="SUPFAM" id="SSF54695">
    <property type="entry name" value="POZ domain"/>
    <property type="match status" value="1"/>
</dbReference>
<keyword evidence="13" id="KW-1185">Reference proteome</keyword>
<dbReference type="EMBL" id="PUHR01000070">
    <property type="protein sequence ID" value="KAG0668340.1"/>
    <property type="molecule type" value="Genomic_DNA"/>
</dbReference>
<dbReference type="InterPro" id="IPR011993">
    <property type="entry name" value="PH-like_dom_sf"/>
</dbReference>
<feature type="domain" description="VASt" evidence="11">
    <location>
        <begin position="1280"/>
        <end position="1447"/>
    </location>
</feature>
<dbReference type="InterPro" id="IPR011333">
    <property type="entry name" value="SKP1/BTB/POZ_sf"/>
</dbReference>
<dbReference type="Gene3D" id="3.30.710.10">
    <property type="entry name" value="Potassium Channel Kv1.1, Chain A"/>
    <property type="match status" value="1"/>
</dbReference>
<dbReference type="GO" id="GO:0005886">
    <property type="term" value="C:plasma membrane"/>
    <property type="evidence" value="ECO:0007669"/>
    <property type="project" value="TreeGrafter"/>
</dbReference>
<feature type="region of interest" description="Disordered" evidence="9">
    <location>
        <begin position="1009"/>
        <end position="1028"/>
    </location>
</feature>
<evidence type="ECO:0000256" key="1">
    <source>
        <dbReference type="ARBA" id="ARBA00004586"/>
    </source>
</evidence>
<evidence type="ECO:0000313" key="12">
    <source>
        <dbReference type="EMBL" id="KAG0668340.1"/>
    </source>
</evidence>
<proteinExistence type="inferred from homology"/>
<dbReference type="GO" id="GO:0032366">
    <property type="term" value="P:intracellular sterol transport"/>
    <property type="evidence" value="ECO:0007669"/>
    <property type="project" value="TreeGrafter"/>
</dbReference>
<keyword evidence="6 10" id="KW-0472">Membrane</keyword>
<dbReference type="GO" id="GO:0005789">
    <property type="term" value="C:endoplasmic reticulum membrane"/>
    <property type="evidence" value="ECO:0007669"/>
    <property type="project" value="UniProtKB-SubCell"/>
</dbReference>
<keyword evidence="4 10" id="KW-0812">Transmembrane</keyword>
<evidence type="ECO:0000256" key="2">
    <source>
        <dbReference type="ARBA" id="ARBA00006582"/>
    </source>
</evidence>
<protein>
    <recommendedName>
        <fullName evidence="11">VASt domain-containing protein</fullName>
    </recommendedName>
</protein>
<feature type="coiled-coil region" evidence="8">
    <location>
        <begin position="1632"/>
        <end position="1659"/>
    </location>
</feature>
<feature type="domain" description="VASt" evidence="11">
    <location>
        <begin position="1071"/>
        <end position="1237"/>
    </location>
</feature>
<dbReference type="Gene3D" id="2.30.29.30">
    <property type="entry name" value="Pleckstrin-homology domain (PH domain)/Phosphotyrosine-binding domain (PTB)"/>
    <property type="match status" value="1"/>
</dbReference>
<dbReference type="Pfam" id="PF02893">
    <property type="entry name" value="GRAM"/>
    <property type="match status" value="1"/>
</dbReference>
<name>A0A9P6WA55_MAUEX</name>
<feature type="compositionally biased region" description="Polar residues" evidence="9">
    <location>
        <begin position="768"/>
        <end position="784"/>
    </location>
</feature>
<comment type="caution">
    <text evidence="12">The sequence shown here is derived from an EMBL/GenBank/DDBJ whole genome shotgun (WGS) entry which is preliminary data.</text>
</comment>
<dbReference type="CDD" id="cd13220">
    <property type="entry name" value="PH-GRAM_GRAMDC"/>
    <property type="match status" value="1"/>
</dbReference>
<evidence type="ECO:0000256" key="7">
    <source>
        <dbReference type="ARBA" id="ARBA00037847"/>
    </source>
</evidence>
<dbReference type="GO" id="GO:0032934">
    <property type="term" value="F:sterol binding"/>
    <property type="evidence" value="ECO:0007669"/>
    <property type="project" value="TreeGrafter"/>
</dbReference>
<dbReference type="Pfam" id="PF16016">
    <property type="entry name" value="VASt"/>
    <property type="match status" value="2"/>
</dbReference>
<comment type="similarity">
    <text evidence="3">Belongs to the SKP1 family.</text>
</comment>
<dbReference type="InterPro" id="IPR004182">
    <property type="entry name" value="GRAM"/>
</dbReference>
<dbReference type="SMART" id="SM00512">
    <property type="entry name" value="Skp1"/>
    <property type="match status" value="1"/>
</dbReference>
<dbReference type="PROSITE" id="PS51778">
    <property type="entry name" value="VAST"/>
    <property type="match status" value="2"/>
</dbReference>
<dbReference type="PANTHER" id="PTHR23319">
    <property type="entry name" value="GRAM DOMAIN CONTAINING 1B, ISOFORM E"/>
    <property type="match status" value="1"/>
</dbReference>
<evidence type="ECO:0000313" key="13">
    <source>
        <dbReference type="Proteomes" id="UP000750334"/>
    </source>
</evidence>
<feature type="region of interest" description="Disordered" evidence="9">
    <location>
        <begin position="271"/>
        <end position="323"/>
    </location>
</feature>
<evidence type="ECO:0000259" key="11">
    <source>
        <dbReference type="PROSITE" id="PS51778"/>
    </source>
</evidence>
<feature type="transmembrane region" description="Helical" evidence="10">
    <location>
        <begin position="1502"/>
        <end position="1523"/>
    </location>
</feature>
<keyword evidence="5 10" id="KW-1133">Transmembrane helix</keyword>
<feature type="compositionally biased region" description="Basic and acidic residues" evidence="9">
    <location>
        <begin position="757"/>
        <end position="766"/>
    </location>
</feature>
<dbReference type="Proteomes" id="UP000750334">
    <property type="component" value="Unassembled WGS sequence"/>
</dbReference>
<evidence type="ECO:0000256" key="10">
    <source>
        <dbReference type="SAM" id="Phobius"/>
    </source>
</evidence>
<dbReference type="GO" id="GO:0120015">
    <property type="term" value="F:sterol transfer activity"/>
    <property type="evidence" value="ECO:0007669"/>
    <property type="project" value="TreeGrafter"/>
</dbReference>
<dbReference type="InterPro" id="IPR016073">
    <property type="entry name" value="Skp1_comp_POZ"/>
</dbReference>
<feature type="compositionally biased region" description="Low complexity" evidence="9">
    <location>
        <begin position="525"/>
        <end position="541"/>
    </location>
</feature>
<feature type="region of interest" description="Disordered" evidence="9">
    <location>
        <begin position="656"/>
        <end position="698"/>
    </location>
</feature>
<dbReference type="GO" id="GO:0140268">
    <property type="term" value="C:endoplasmic reticulum-plasma membrane contact site"/>
    <property type="evidence" value="ECO:0007669"/>
    <property type="project" value="TreeGrafter"/>
</dbReference>
<feature type="compositionally biased region" description="Basic residues" evidence="9">
    <location>
        <begin position="234"/>
        <end position="246"/>
    </location>
</feature>
<evidence type="ECO:0000256" key="4">
    <source>
        <dbReference type="ARBA" id="ARBA00022692"/>
    </source>
</evidence>
<feature type="region of interest" description="Disordered" evidence="9">
    <location>
        <begin position="1246"/>
        <end position="1276"/>
    </location>
</feature>
<dbReference type="SUPFAM" id="SSF81382">
    <property type="entry name" value="Skp1 dimerisation domain-like"/>
    <property type="match status" value="1"/>
</dbReference>
<feature type="region of interest" description="Disordered" evidence="9">
    <location>
        <begin position="521"/>
        <end position="541"/>
    </location>
</feature>
<dbReference type="GO" id="GO:0006511">
    <property type="term" value="P:ubiquitin-dependent protein catabolic process"/>
    <property type="evidence" value="ECO:0007669"/>
    <property type="project" value="InterPro"/>
</dbReference>
<evidence type="ECO:0000256" key="6">
    <source>
        <dbReference type="ARBA" id="ARBA00023136"/>
    </source>
</evidence>
<dbReference type="PANTHER" id="PTHR23319:SF36">
    <property type="entry name" value="MEMBRANE-ANCHORED LIPID-BINDING PROTEIN LAM4-RELATED"/>
    <property type="match status" value="1"/>
</dbReference>
<dbReference type="GO" id="GO:0032541">
    <property type="term" value="C:cortical endoplasmic reticulum"/>
    <property type="evidence" value="ECO:0007669"/>
    <property type="project" value="TreeGrafter"/>
</dbReference>
<keyword evidence="8" id="KW-0175">Coiled coil</keyword>
<reference evidence="12 13" key="1">
    <citation type="submission" date="2020-11" db="EMBL/GenBank/DDBJ databases">
        <title>Kefir isolates.</title>
        <authorList>
            <person name="Marcisauskas S."/>
            <person name="Kim Y."/>
            <person name="Blasche S."/>
        </authorList>
    </citation>
    <scope>NUCLEOTIDE SEQUENCE [LARGE SCALE GENOMIC DNA]</scope>
    <source>
        <strain evidence="12 13">OG2</strain>
    </source>
</reference>
<dbReference type="InterPro" id="IPR051482">
    <property type="entry name" value="Cholesterol_transport"/>
</dbReference>
<evidence type="ECO:0000256" key="5">
    <source>
        <dbReference type="ARBA" id="ARBA00022989"/>
    </source>
</evidence>
<dbReference type="FunFam" id="3.30.710.10:FF:000133">
    <property type="entry name" value="Suppressor of kinetochore protein 1"/>
    <property type="match status" value="1"/>
</dbReference>
<comment type="similarity">
    <text evidence="2">Belongs to the YSP2 family.</text>
</comment>
<dbReference type="GO" id="GO:0005739">
    <property type="term" value="C:mitochondrion"/>
    <property type="evidence" value="ECO:0007669"/>
    <property type="project" value="TreeGrafter"/>
</dbReference>
<sequence length="1660" mass="185921">MSQVKNQTVVLVSGEGEKFTVDKKIAERSLLLKNYLNDMHDNNIDSDSDNDDEDDEDEIVMPVPNVRSSVLQKVIEWAEHHKNSNFPDEDDDDSRKSAPVDAWDREFLKVDQEMLYEIILAANYLNIKPLLDAGCKVVAEMIRVGLQKRSEEHSTLLTISHLRKKLPSDVKTNGLKTGRDKHTDDSSFFKKLKISNIIHSKSGSKSVKGTPKKSKARKSESADALIRPSISLRRSGKGHHEIAKRRISADFTGTDTDFSFAPSKRTSQFELPDIVSVKSNRTKRSRSHNDQANDDTGSNSSSSDERDLDFSFTPRRSLHGANGMKRINTAHGFFNIPVTIESHNDRNSEINLLNKKTNNSSTDYYNPSKSKSDNKLEQHQSNNDNASSGLLGTLISLAHSAVNHVPRILIEEPNNNTTNNNRNFTDKTLNSETVNIGNNKNFDINQGNLTLEDPRNIKTDTQLNSREDSPANNSNVNDTVIHNPNHNNKAVVPPINRSTSFLKHLDYLLSASNRNNIVEEDNNDNIHNYNASSDTSGGKNNTNNNLLISSTTDTTGILSNNLLSPQNNNKFNLATTPASTQSRFSVNTNEDSLNNDRLNEDQINRVKFQPLKSVEPAITSLGKGNLTLDAFASNAALDDTTVSNINLANNTLNGRQLLADGNNTEPLDRSGIDSHNNNNNPDSKINSPVPMSLQSSTNNADIHHQHPVMFKGLDKQNARNSSYINLSKQESLEEMLKKNRARSKTLPANEVNDQENDEKTKEEKRNSRYSSVSNDEALNGTANPRKSRALSRNFLNRRSFSPNINMKVPIPGISLRNSINKYRNSNEILEQPRPRTSTNLSGSLTPVMGINYDNYRELEGIEYVNDKRNTEFHALFKDVGLNPNEKLIIDHSCALSRDILLQGRMYISDQHLCFYSNILGWVSTVIIPFNEIVQIEKKTTAGIFPNGIVIDTLHTKYIFASFISRDSTFDLITDVWNQIILGKRHLRDDDDFDSEILSTLSSNADLSQGSAFYDDDNDSDLHDTDMTSSDDLDDDIFADIAGQKANKQNSPSKLGPMKHAPTTANYTPAENEKLVSETVVKGPLGKVATILFGDDVQPLEKILRAQKNFDLSAIPPLLDSKSRDYSYVKPLNAGFGPSKTKCLINDAVVHYDLSDYVQVIQSSRTPDVPSGNAFIVKNNTILSWDKNNYTKVTVYFSAEWTSKSWLKGAIEKGAYDGVVETTRVMNLEIEKMLQSDMFDNITENKGTAREKSEETVEVSTLPTAGPATHSPTSPVYKKEKPDVMIEQSLNIPAPLGTVFELLYGDDTSYFLSILEKQNNINISPIPKFVDNEREFTYIKKLNNSIGPKQTKCIVTEKIDHKDFNEYTQTTQIVRSPDVPYGNSFSVHTRIFLSWGPSNTTDMMVVTNVVWTGKSLLKGTIEKGSIDGQRNGTNTVVSELKDIIANAGSTKKRTRRRTKTIKQPTENRTTDITVSQATNESTLESSSTSLISSLLGNIDLTSIPGIITVVISLIFTISLLTYWFSRKSGPSVVLVRPGRILIDGNEYNYVPNIKTLYEVYEDDVINSKKVHLKGFDFTGNVVTNCESNVWNWLEDRSDISDRYHQHTDTINDGYLDTEDRRPDRTEIKGPFDADQLKKSIQITEKQLQQMKRLLERTDKLN</sequence>
<feature type="region of interest" description="Disordered" evidence="9">
    <location>
        <begin position="200"/>
        <end position="248"/>
    </location>
</feature>
<dbReference type="InterPro" id="IPR031968">
    <property type="entry name" value="VASt"/>
</dbReference>
<feature type="compositionally biased region" description="Polar residues" evidence="9">
    <location>
        <begin position="352"/>
        <end position="369"/>
    </location>
</feature>
<evidence type="ECO:0000256" key="9">
    <source>
        <dbReference type="SAM" id="MobiDB-lite"/>
    </source>
</evidence>
<gene>
    <name evidence="12" type="ORF">C6P45_004799</name>
</gene>